<keyword evidence="10" id="KW-1185">Reference proteome</keyword>
<dbReference type="InterPro" id="IPR018823">
    <property type="entry name" value="ArAE_2_N"/>
</dbReference>
<feature type="region of interest" description="Disordered" evidence="5">
    <location>
        <begin position="1052"/>
        <end position="1071"/>
    </location>
</feature>
<feature type="transmembrane region" description="Helical" evidence="6">
    <location>
        <begin position="749"/>
        <end position="765"/>
    </location>
</feature>
<comment type="caution">
    <text evidence="9">The sequence shown here is derived from an EMBL/GenBank/DDBJ whole genome shotgun (WGS) entry which is preliminary data.</text>
</comment>
<dbReference type="PANTHER" id="PTHR37994">
    <property type="entry name" value="ARAE_2_N DOMAIN-CONTAINING PROTEIN-RELATED"/>
    <property type="match status" value="1"/>
</dbReference>
<keyword evidence="4 6" id="KW-0472">Membrane</keyword>
<organism evidence="9 10">
    <name type="scientific">Xylaria flabelliformis</name>
    <dbReference type="NCBI Taxonomy" id="2512241"/>
    <lineage>
        <taxon>Eukaryota</taxon>
        <taxon>Fungi</taxon>
        <taxon>Dikarya</taxon>
        <taxon>Ascomycota</taxon>
        <taxon>Pezizomycotina</taxon>
        <taxon>Sordariomycetes</taxon>
        <taxon>Xylariomycetidae</taxon>
        <taxon>Xylariales</taxon>
        <taxon>Xylariaceae</taxon>
        <taxon>Xylaria</taxon>
    </lineage>
</organism>
<feature type="compositionally biased region" description="Polar residues" evidence="5">
    <location>
        <begin position="25"/>
        <end position="36"/>
    </location>
</feature>
<keyword evidence="2 6" id="KW-0812">Transmembrane</keyword>
<feature type="transmembrane region" description="Helical" evidence="6">
    <location>
        <begin position="670"/>
        <end position="687"/>
    </location>
</feature>
<keyword evidence="3 6" id="KW-1133">Transmembrane helix</keyword>
<proteinExistence type="predicted"/>
<evidence type="ECO:0000313" key="9">
    <source>
        <dbReference type="EMBL" id="TRX91817.1"/>
    </source>
</evidence>
<reference evidence="10" key="1">
    <citation type="submission" date="2019-06" db="EMBL/GenBank/DDBJ databases">
        <title>Draft genome sequence of the griseofulvin-producing fungus Xylaria cubensis strain G536.</title>
        <authorList>
            <person name="Mead M.E."/>
            <person name="Raja H.A."/>
            <person name="Steenwyk J.L."/>
            <person name="Knowles S.L."/>
            <person name="Oberlies N.H."/>
            <person name="Rokas A."/>
        </authorList>
    </citation>
    <scope>NUCLEOTIDE SEQUENCE [LARGE SCALE GENOMIC DNA]</scope>
    <source>
        <strain evidence="10">G536</strain>
    </source>
</reference>
<dbReference type="Pfam" id="PF10337">
    <property type="entry name" value="ArAE_2_N"/>
    <property type="match status" value="1"/>
</dbReference>
<dbReference type="GO" id="GO:0016020">
    <property type="term" value="C:membrane"/>
    <property type="evidence" value="ECO:0007669"/>
    <property type="project" value="UniProtKB-SubCell"/>
</dbReference>
<feature type="compositionally biased region" description="Polar residues" evidence="5">
    <location>
        <begin position="49"/>
        <end position="61"/>
    </location>
</feature>
<feature type="compositionally biased region" description="Low complexity" evidence="5">
    <location>
        <begin position="1128"/>
        <end position="1142"/>
    </location>
</feature>
<feature type="domain" description="Integral membrane bound transporter" evidence="8">
    <location>
        <begin position="693"/>
        <end position="830"/>
    </location>
</feature>
<evidence type="ECO:0000313" key="10">
    <source>
        <dbReference type="Proteomes" id="UP000319160"/>
    </source>
</evidence>
<feature type="compositionally biased region" description="Basic and acidic residues" evidence="5">
    <location>
        <begin position="1148"/>
        <end position="1157"/>
    </location>
</feature>
<evidence type="ECO:0000256" key="4">
    <source>
        <dbReference type="ARBA" id="ARBA00023136"/>
    </source>
</evidence>
<evidence type="ECO:0000256" key="5">
    <source>
        <dbReference type="SAM" id="MobiDB-lite"/>
    </source>
</evidence>
<feature type="transmembrane region" description="Helical" evidence="6">
    <location>
        <begin position="237"/>
        <end position="258"/>
    </location>
</feature>
<evidence type="ECO:0008006" key="11">
    <source>
        <dbReference type="Google" id="ProtNLM"/>
    </source>
</evidence>
<dbReference type="Proteomes" id="UP000319160">
    <property type="component" value="Unassembled WGS sequence"/>
</dbReference>
<evidence type="ECO:0000256" key="1">
    <source>
        <dbReference type="ARBA" id="ARBA00004141"/>
    </source>
</evidence>
<name>A0A553HV53_9PEZI</name>
<dbReference type="PANTHER" id="PTHR37994:SF4">
    <property type="entry name" value="ER TRANSPORTER 6TM N-TERMINAL DOMAIN-CONTAINING PROTEIN-RELATED"/>
    <property type="match status" value="1"/>
</dbReference>
<evidence type="ECO:0000259" key="8">
    <source>
        <dbReference type="Pfam" id="PF13515"/>
    </source>
</evidence>
<feature type="transmembrane region" description="Helical" evidence="6">
    <location>
        <begin position="771"/>
        <end position="792"/>
    </location>
</feature>
<feature type="transmembrane region" description="Helical" evidence="6">
    <location>
        <begin position="813"/>
        <end position="835"/>
    </location>
</feature>
<feature type="transmembrane region" description="Helical" evidence="6">
    <location>
        <begin position="109"/>
        <end position="126"/>
    </location>
</feature>
<feature type="region of interest" description="Disordered" evidence="5">
    <location>
        <begin position="1128"/>
        <end position="1157"/>
    </location>
</feature>
<evidence type="ECO:0000256" key="3">
    <source>
        <dbReference type="ARBA" id="ARBA00022989"/>
    </source>
</evidence>
<feature type="transmembrane region" description="Helical" evidence="6">
    <location>
        <begin position="725"/>
        <end position="742"/>
    </location>
</feature>
<protein>
    <recommendedName>
        <fullName evidence="11">ER transporter 6TM N-terminal domain-containing protein</fullName>
    </recommendedName>
</protein>
<dbReference type="InterPro" id="IPR049453">
    <property type="entry name" value="Memb_transporter_dom"/>
</dbReference>
<dbReference type="OrthoDB" id="2274698at2759"/>
<feature type="compositionally biased region" description="Low complexity" evidence="5">
    <location>
        <begin position="1052"/>
        <end position="1062"/>
    </location>
</feature>
<feature type="transmembrane region" description="Helical" evidence="6">
    <location>
        <begin position="133"/>
        <end position="155"/>
    </location>
</feature>
<evidence type="ECO:0000256" key="2">
    <source>
        <dbReference type="ARBA" id="ARBA00022692"/>
    </source>
</evidence>
<evidence type="ECO:0000259" key="7">
    <source>
        <dbReference type="Pfam" id="PF10337"/>
    </source>
</evidence>
<dbReference type="STRING" id="2512241.A0A553HV53"/>
<comment type="subcellular location">
    <subcellularLocation>
        <location evidence="1">Membrane</location>
        <topology evidence="1">Multi-pass membrane protein</topology>
    </subcellularLocation>
</comment>
<dbReference type="EMBL" id="VFLP01000042">
    <property type="protein sequence ID" value="TRX91817.1"/>
    <property type="molecule type" value="Genomic_DNA"/>
</dbReference>
<gene>
    <name evidence="9" type="ORF">FHL15_007370</name>
</gene>
<dbReference type="Pfam" id="PF13515">
    <property type="entry name" value="FUSC_2"/>
    <property type="match status" value="1"/>
</dbReference>
<feature type="region of interest" description="Disordered" evidence="5">
    <location>
        <begin position="1"/>
        <end position="61"/>
    </location>
</feature>
<feature type="transmembrane region" description="Helical" evidence="6">
    <location>
        <begin position="847"/>
        <end position="865"/>
    </location>
</feature>
<feature type="domain" description="Putative ER transporter 6TM N-terminal" evidence="7">
    <location>
        <begin position="174"/>
        <end position="409"/>
    </location>
</feature>
<feature type="transmembrane region" description="Helical" evidence="6">
    <location>
        <begin position="79"/>
        <end position="97"/>
    </location>
</feature>
<dbReference type="AlphaFoldDB" id="A0A553HV53"/>
<feature type="compositionally biased region" description="Basic and acidic residues" evidence="5">
    <location>
        <begin position="11"/>
        <end position="22"/>
    </location>
</feature>
<accession>A0A553HV53</accession>
<evidence type="ECO:0000256" key="6">
    <source>
        <dbReference type="SAM" id="Phobius"/>
    </source>
</evidence>
<feature type="region of interest" description="Disordered" evidence="5">
    <location>
        <begin position="312"/>
        <end position="339"/>
    </location>
</feature>
<sequence>MAGISPGSQDDIIREHADKEEYQQLDESNSPGTNGCDNGRTVTEERKPITSNAPSPESQQPKPGFIAAFLARLGLDAPTIVAMLKGALAPVIALAIYQSDAVAHEFSTFGYLVGIVAVLSLSVLPRGKFVQTLIFNLLFLSVGSAIALLILWSALQARLHTQTTPDDPRSPPTYNSSQSAVSAVWLFANIWIVNTIRAKYPSLNVPVIVYSIMTNISCTFSPQITSNAAFQSIIKRLLTAMLTGFGIAAATCLLILPVPSRAVWAAQLKGVIGLLQGVVKQEKAYLQSLEKEDMFDIPADICAATHLSDSENSIDDASKQTQKSKKTKKNKVESAPKSTAEAKAIKETMFHLRLLTSKMYVDLPFAKRDIAWAKLAAKDLTTLMELFRGVVIPIHGIGTVIDIFQRLAEKRGWITTSETPLEILAEKNEDKRVWNEVMKQLHEPFEKLSAAIDEGLQHAGMLLEILPRPKTPKNSESGGDIEFRGDIIQPGDLNFVETLKSKIQSFRDIRGTILRTWAKEKGLITDDLSLDEINSIPFSPMDPRHRRDQEQLYVLLYIETLMEAAGEGVLRVAQFADSKVADGTMARKRLIVPKPKVLRKWITSIFSEEDKGQENNADNMMDSGMAIIYMGDSFAVKKDPEHLPPTNLWQRSGNALRAISKFFSSEESAFGFRCACATLTVGIVAFLEQTHVFFQEQRLVWAMIIIAIGMTQTSGQSIFGFFCRIFGTLVAVIFTLITWYIVDEKVPGIFVFLYLFQAISIYFLLKFPQFAPAVVLCMVTQVLVIGYELQVLKIGIALSESTGQPYYPIYELAPYRLAIVAGGCLVAFFWTIFPSPVTDRAWLRRDLAATLYLLANYFSVINATLKSKLKGTGGDRNVKGTPAYKLTKQRIRLFGKLMLLLPSLKQHADFQRWEPTIGGKFPRELYEDIIQRASRINSYLTLLSYTIGGGGKGTAGMTKTDSLDCTTVDSRSTLTPGNQGLEEANSRAWREALGILLKDISPTQHGIICTLTLLSNALQAGHSIPPHLKIPRPYELTLQLEALDAAFTYDGASSSSDASIKSAPDDQPRKNKHEIQGLLDPRNMTQAGYAEFAVLQVCSLLVCDDLDGLVESVSKLVGVVDFSYCISSSGTSTTSSGSAAASLFGNDSEERGKGKVD</sequence>